<name>A0A8T2NCZ2_9TELE</name>
<protein>
    <submittedName>
        <fullName evidence="1">Uncharacterized protein</fullName>
    </submittedName>
</protein>
<reference evidence="1" key="1">
    <citation type="thesis" date="2021" institute="BYU ScholarsArchive" country="Provo, UT, USA">
        <title>Applications of and Algorithms for Genome Assembly and Genomic Analyses with an Emphasis on Marine Teleosts.</title>
        <authorList>
            <person name="Pickett B.D."/>
        </authorList>
    </citation>
    <scope>NUCLEOTIDE SEQUENCE</scope>
    <source>
        <strain evidence="1">HI-2016</strain>
    </source>
</reference>
<sequence length="125" mass="13923">MQGTFFFGPALRLYSFSGIHRPLKTEARTSEKLHSLHLFPWKNPAPVLSFAATAETLTPYSIQETLESSPLNTSSTRSFRSAMAFLVGPKDECGSTLMLETSSYPEGEERDCQLCAKIQREKGVM</sequence>
<keyword evidence="2" id="KW-1185">Reference proteome</keyword>
<comment type="caution">
    <text evidence="1">The sequence shown here is derived from an EMBL/GenBank/DDBJ whole genome shotgun (WGS) entry which is preliminary data.</text>
</comment>
<accession>A0A8T2NCZ2</accession>
<dbReference type="EMBL" id="JAFBMS010000114">
    <property type="protein sequence ID" value="KAG9335628.1"/>
    <property type="molecule type" value="Genomic_DNA"/>
</dbReference>
<evidence type="ECO:0000313" key="1">
    <source>
        <dbReference type="EMBL" id="KAG9335628.1"/>
    </source>
</evidence>
<gene>
    <name evidence="1" type="ORF">JZ751_004393</name>
</gene>
<evidence type="ECO:0000313" key="2">
    <source>
        <dbReference type="Proteomes" id="UP000824540"/>
    </source>
</evidence>
<dbReference type="Proteomes" id="UP000824540">
    <property type="component" value="Unassembled WGS sequence"/>
</dbReference>
<organism evidence="1 2">
    <name type="scientific">Albula glossodonta</name>
    <name type="common">roundjaw bonefish</name>
    <dbReference type="NCBI Taxonomy" id="121402"/>
    <lineage>
        <taxon>Eukaryota</taxon>
        <taxon>Metazoa</taxon>
        <taxon>Chordata</taxon>
        <taxon>Craniata</taxon>
        <taxon>Vertebrata</taxon>
        <taxon>Euteleostomi</taxon>
        <taxon>Actinopterygii</taxon>
        <taxon>Neopterygii</taxon>
        <taxon>Teleostei</taxon>
        <taxon>Albuliformes</taxon>
        <taxon>Albulidae</taxon>
        <taxon>Albula</taxon>
    </lineage>
</organism>
<dbReference type="AlphaFoldDB" id="A0A8T2NCZ2"/>
<proteinExistence type="predicted"/>